<dbReference type="InterPro" id="IPR018060">
    <property type="entry name" value="HTH_AraC"/>
</dbReference>
<name>A0A1Q6A437_9SPHI</name>
<dbReference type="SMART" id="SM00342">
    <property type="entry name" value="HTH_ARAC"/>
    <property type="match status" value="1"/>
</dbReference>
<keyword evidence="3" id="KW-0804">Transcription</keyword>
<proteinExistence type="predicted"/>
<evidence type="ECO:0000259" key="4">
    <source>
        <dbReference type="PROSITE" id="PS01124"/>
    </source>
</evidence>
<dbReference type="RefSeq" id="WP_074491319.1">
    <property type="nucleotide sequence ID" value="NZ_FPAM01000009.1"/>
</dbReference>
<keyword evidence="6" id="KW-1185">Reference proteome</keyword>
<dbReference type="STRING" id="1302689.RG47T_4257"/>
<keyword evidence="1" id="KW-0805">Transcription regulation</keyword>
<dbReference type="EMBL" id="MPPL01000001">
    <property type="protein sequence ID" value="OKS88779.1"/>
    <property type="molecule type" value="Genomic_DNA"/>
</dbReference>
<reference evidence="5 6" key="1">
    <citation type="submission" date="2016-11" db="EMBL/GenBank/DDBJ databases">
        <title>Whole Genome Sequencing of Mucilaginibacter polytrichastri RG4-7(T) isolated from the moss sample.</title>
        <authorList>
            <person name="Li Y."/>
        </authorList>
    </citation>
    <scope>NUCLEOTIDE SEQUENCE [LARGE SCALE GENOMIC DNA]</scope>
    <source>
        <strain evidence="5 6">RG4-7</strain>
    </source>
</reference>
<dbReference type="AlphaFoldDB" id="A0A1Q6A437"/>
<dbReference type="Proteomes" id="UP000186720">
    <property type="component" value="Unassembled WGS sequence"/>
</dbReference>
<comment type="caution">
    <text evidence="5">The sequence shown here is derived from an EMBL/GenBank/DDBJ whole genome shotgun (WGS) entry which is preliminary data.</text>
</comment>
<dbReference type="InterPro" id="IPR009057">
    <property type="entry name" value="Homeodomain-like_sf"/>
</dbReference>
<dbReference type="Gene3D" id="1.10.10.60">
    <property type="entry name" value="Homeodomain-like"/>
    <property type="match status" value="2"/>
</dbReference>
<dbReference type="InterPro" id="IPR020449">
    <property type="entry name" value="Tscrpt_reg_AraC-type_HTH"/>
</dbReference>
<dbReference type="GO" id="GO:0003700">
    <property type="term" value="F:DNA-binding transcription factor activity"/>
    <property type="evidence" value="ECO:0007669"/>
    <property type="project" value="InterPro"/>
</dbReference>
<dbReference type="PANTHER" id="PTHR43280:SF32">
    <property type="entry name" value="TRANSCRIPTIONAL REGULATORY PROTEIN"/>
    <property type="match status" value="1"/>
</dbReference>
<evidence type="ECO:0000313" key="6">
    <source>
        <dbReference type="Proteomes" id="UP000186720"/>
    </source>
</evidence>
<dbReference type="GO" id="GO:0043565">
    <property type="term" value="F:sequence-specific DNA binding"/>
    <property type="evidence" value="ECO:0007669"/>
    <property type="project" value="InterPro"/>
</dbReference>
<accession>A0A1Q6A437</accession>
<dbReference type="SUPFAM" id="SSF46689">
    <property type="entry name" value="Homeodomain-like"/>
    <property type="match status" value="1"/>
</dbReference>
<dbReference type="PRINTS" id="PR00032">
    <property type="entry name" value="HTHARAC"/>
</dbReference>
<organism evidence="5 6">
    <name type="scientific">Mucilaginibacter polytrichastri</name>
    <dbReference type="NCBI Taxonomy" id="1302689"/>
    <lineage>
        <taxon>Bacteria</taxon>
        <taxon>Pseudomonadati</taxon>
        <taxon>Bacteroidota</taxon>
        <taxon>Sphingobacteriia</taxon>
        <taxon>Sphingobacteriales</taxon>
        <taxon>Sphingobacteriaceae</taxon>
        <taxon>Mucilaginibacter</taxon>
    </lineage>
</organism>
<evidence type="ECO:0000256" key="3">
    <source>
        <dbReference type="ARBA" id="ARBA00023163"/>
    </source>
</evidence>
<evidence type="ECO:0000313" key="5">
    <source>
        <dbReference type="EMBL" id="OKS88779.1"/>
    </source>
</evidence>
<gene>
    <name evidence="5" type="ORF">RG47T_4257</name>
</gene>
<dbReference type="Pfam" id="PF12833">
    <property type="entry name" value="HTH_18"/>
    <property type="match status" value="1"/>
</dbReference>
<protein>
    <recommendedName>
        <fullName evidence="4">HTH araC/xylS-type domain-containing protein</fullName>
    </recommendedName>
</protein>
<dbReference type="OrthoDB" id="9816214at2"/>
<keyword evidence="2" id="KW-0238">DNA-binding</keyword>
<sequence length="305" mass="35780">MKDEKFSTINSISELHRMLGYAKPKHPLISLIHTKDINMPEEWYGKKLVLDFYNISLKEKYGELKYGQNYYDFEEGTLIFTAPGQVITPVKRAQPQVQSGWSLYFHVDLLRASNFAEKIKGYSFFSYFTNEALHISDDEKRILYDCVLNIEREYNQNIDNHSQNLMVSNIELLLNYCTRFYGRQFITRTHQNKDTVTRFEQFLQDYYQNTPIDRRGLPTVSQCAEAVNLSPHYLSDLLKKETGKNTQEHIHIFVIEQAKNKLLSTKDTISEIAFQLGFEYPAYFAKVFKSKTGMTPVAYRKFTEN</sequence>
<feature type="domain" description="HTH araC/xylS-type" evidence="4">
    <location>
        <begin position="197"/>
        <end position="302"/>
    </location>
</feature>
<evidence type="ECO:0000256" key="2">
    <source>
        <dbReference type="ARBA" id="ARBA00023125"/>
    </source>
</evidence>
<dbReference type="PANTHER" id="PTHR43280">
    <property type="entry name" value="ARAC-FAMILY TRANSCRIPTIONAL REGULATOR"/>
    <property type="match status" value="1"/>
</dbReference>
<evidence type="ECO:0000256" key="1">
    <source>
        <dbReference type="ARBA" id="ARBA00023015"/>
    </source>
</evidence>
<dbReference type="PROSITE" id="PS01124">
    <property type="entry name" value="HTH_ARAC_FAMILY_2"/>
    <property type="match status" value="1"/>
</dbReference>